<dbReference type="PANTHER" id="PTHR30290:SF38">
    <property type="entry name" value="D,D-DIPEPTIDE-BINDING PERIPLASMIC PROTEIN DDPA-RELATED"/>
    <property type="match status" value="1"/>
</dbReference>
<dbReference type="KEGG" id="vei:Veis_4964"/>
<dbReference type="Proteomes" id="UP000000374">
    <property type="component" value="Chromosome"/>
</dbReference>
<dbReference type="Pfam" id="PF00496">
    <property type="entry name" value="SBP_bac_5"/>
    <property type="match status" value="1"/>
</dbReference>
<dbReference type="PROSITE" id="PS51318">
    <property type="entry name" value="TAT"/>
    <property type="match status" value="1"/>
</dbReference>
<dbReference type="GO" id="GO:0043190">
    <property type="term" value="C:ATP-binding cassette (ABC) transporter complex"/>
    <property type="evidence" value="ECO:0007669"/>
    <property type="project" value="InterPro"/>
</dbReference>
<dbReference type="Gene3D" id="3.40.190.10">
    <property type="entry name" value="Periplasmic binding protein-like II"/>
    <property type="match status" value="1"/>
</dbReference>
<dbReference type="HOGENOM" id="CLU_017028_7_4_4"/>
<name>A1WSP4_VEREI</name>
<dbReference type="CDD" id="cd00995">
    <property type="entry name" value="PBP2_NikA_DppA_OppA_like"/>
    <property type="match status" value="1"/>
</dbReference>
<dbReference type="PANTHER" id="PTHR30290">
    <property type="entry name" value="PERIPLASMIC BINDING COMPONENT OF ABC TRANSPORTER"/>
    <property type="match status" value="1"/>
</dbReference>
<dbReference type="eggNOG" id="COG0747">
    <property type="taxonomic scope" value="Bacteria"/>
</dbReference>
<dbReference type="GO" id="GO:1904680">
    <property type="term" value="F:peptide transmembrane transporter activity"/>
    <property type="evidence" value="ECO:0007669"/>
    <property type="project" value="TreeGrafter"/>
</dbReference>
<evidence type="ECO:0000256" key="3">
    <source>
        <dbReference type="SAM" id="SignalP"/>
    </source>
</evidence>
<evidence type="ECO:0000313" key="5">
    <source>
        <dbReference type="EMBL" id="ABM60651.1"/>
    </source>
</evidence>
<gene>
    <name evidence="5" type="ordered locus">Veis_4964</name>
</gene>
<dbReference type="GO" id="GO:0030288">
    <property type="term" value="C:outer membrane-bounded periplasmic space"/>
    <property type="evidence" value="ECO:0007669"/>
    <property type="project" value="UniProtKB-ARBA"/>
</dbReference>
<dbReference type="Gene3D" id="3.10.105.10">
    <property type="entry name" value="Dipeptide-binding Protein, Domain 3"/>
    <property type="match status" value="1"/>
</dbReference>
<dbReference type="InterPro" id="IPR039424">
    <property type="entry name" value="SBP_5"/>
</dbReference>
<dbReference type="RefSeq" id="WP_011812629.1">
    <property type="nucleotide sequence ID" value="NC_008786.1"/>
</dbReference>
<protein>
    <submittedName>
        <fullName evidence="5">Extracellular solute-binding protein, family 5</fullName>
    </submittedName>
</protein>
<evidence type="ECO:0000259" key="4">
    <source>
        <dbReference type="Pfam" id="PF00496"/>
    </source>
</evidence>
<feature type="signal peptide" evidence="3">
    <location>
        <begin position="1"/>
        <end position="21"/>
    </location>
</feature>
<dbReference type="GO" id="GO:0015833">
    <property type="term" value="P:peptide transport"/>
    <property type="evidence" value="ECO:0007669"/>
    <property type="project" value="TreeGrafter"/>
</dbReference>
<organism evidence="5 6">
    <name type="scientific">Verminephrobacter eiseniae (strain EF01-2)</name>
    <dbReference type="NCBI Taxonomy" id="391735"/>
    <lineage>
        <taxon>Bacteria</taxon>
        <taxon>Pseudomonadati</taxon>
        <taxon>Pseudomonadota</taxon>
        <taxon>Betaproteobacteria</taxon>
        <taxon>Burkholderiales</taxon>
        <taxon>Comamonadaceae</taxon>
        <taxon>Verminephrobacter</taxon>
    </lineage>
</organism>
<dbReference type="STRING" id="391735.Veis_4964"/>
<dbReference type="InterPro" id="IPR006311">
    <property type="entry name" value="TAT_signal"/>
</dbReference>
<evidence type="ECO:0000256" key="1">
    <source>
        <dbReference type="ARBA" id="ARBA00005695"/>
    </source>
</evidence>
<dbReference type="GeneID" id="76463221"/>
<evidence type="ECO:0000256" key="2">
    <source>
        <dbReference type="ARBA" id="ARBA00022729"/>
    </source>
</evidence>
<feature type="domain" description="Solute-binding protein family 5" evidence="4">
    <location>
        <begin position="105"/>
        <end position="448"/>
    </location>
</feature>
<sequence>MKTNRNLLARLAPLAAGIAMAAAAGTAQAQAHAETPKYGGSLDVATTSTGVATLSWDLADWQATLQTRDTGQFYEQLFSVDLSKAKSRGGKYPFTISGWQPTDAVRGELAESWNWVTPLVLEVKLRQGVKFPAKQGVMAEREFVADDVVYSFNRLNNSPKKTQGYYDHLDKVEAKDRHTLVFTFKQFLADWDYRFGNGFFSGIMPREVTEAGGGNWKNANGTGPFMLTNVAQGNSLTFTRNPIYWDQEVIGGKPYKLPFVDKLTHRVIKDEATQQAALRTGKLDILSSISWEAARELKKSTPQLQWNRWLSMAAARVALRVDTKPFTDVRVRRALNMAVNKQEIIDKFYGGEGEMFVFPMNPAYVGYHTPLKDMPASVQELFKYDPAKARKLLAEAGYPKGFAFKMQICTCTTEQMELMPLVAAYLEMVGVRMEIVPMEYGAHLSAMTSHVNGAGYLTTVSDVNPTTSLRINFGKGQVYNAPMWNDARFDARVADALAERDEPRRQQILRELTAQIVEQAPAIWMPAPYRYTAWWPWVKNYGGELFVGAGRSAPIHARVWIDQDLKKTLGF</sequence>
<dbReference type="EMBL" id="CP000542">
    <property type="protein sequence ID" value="ABM60651.1"/>
    <property type="molecule type" value="Genomic_DNA"/>
</dbReference>
<reference evidence="6" key="1">
    <citation type="submission" date="2006-12" db="EMBL/GenBank/DDBJ databases">
        <title>Complete sequence of chromosome 1 of Verminephrobacter eiseniae EF01-2.</title>
        <authorList>
            <person name="Copeland A."/>
            <person name="Lucas S."/>
            <person name="Lapidus A."/>
            <person name="Barry K."/>
            <person name="Detter J.C."/>
            <person name="Glavina del Rio T."/>
            <person name="Dalin E."/>
            <person name="Tice H."/>
            <person name="Pitluck S."/>
            <person name="Chertkov O."/>
            <person name="Brettin T."/>
            <person name="Bruce D."/>
            <person name="Han C."/>
            <person name="Tapia R."/>
            <person name="Gilna P."/>
            <person name="Schmutz J."/>
            <person name="Larimer F."/>
            <person name="Land M."/>
            <person name="Hauser L."/>
            <person name="Kyrpides N."/>
            <person name="Kim E."/>
            <person name="Stahl D."/>
            <person name="Richardson P."/>
        </authorList>
    </citation>
    <scope>NUCLEOTIDE SEQUENCE [LARGE SCALE GENOMIC DNA]</scope>
    <source>
        <strain evidence="6">EF01-2</strain>
    </source>
</reference>
<proteinExistence type="inferred from homology"/>
<keyword evidence="6" id="KW-1185">Reference proteome</keyword>
<dbReference type="SUPFAM" id="SSF53850">
    <property type="entry name" value="Periplasmic binding protein-like II"/>
    <property type="match status" value="1"/>
</dbReference>
<accession>A1WSP4</accession>
<dbReference type="OrthoDB" id="9801799at2"/>
<keyword evidence="2 3" id="KW-0732">Signal</keyword>
<feature type="chain" id="PRO_5002640086" evidence="3">
    <location>
        <begin position="22"/>
        <end position="571"/>
    </location>
</feature>
<evidence type="ECO:0000313" key="6">
    <source>
        <dbReference type="Proteomes" id="UP000000374"/>
    </source>
</evidence>
<comment type="similarity">
    <text evidence="1">Belongs to the bacterial solute-binding protein 5 family.</text>
</comment>
<dbReference type="InterPro" id="IPR000914">
    <property type="entry name" value="SBP_5_dom"/>
</dbReference>
<dbReference type="AlphaFoldDB" id="A1WSP4"/>